<dbReference type="AlphaFoldDB" id="A0A2A2LM45"/>
<dbReference type="EMBL" id="LIAE01006596">
    <property type="protein sequence ID" value="PAV87230.1"/>
    <property type="molecule type" value="Genomic_DNA"/>
</dbReference>
<evidence type="ECO:0000313" key="3">
    <source>
        <dbReference type="Proteomes" id="UP000218231"/>
    </source>
</evidence>
<evidence type="ECO:0000256" key="1">
    <source>
        <dbReference type="SAM" id="Phobius"/>
    </source>
</evidence>
<protein>
    <submittedName>
        <fullName evidence="2">Uncharacterized protein</fullName>
    </submittedName>
</protein>
<reference evidence="2 3" key="1">
    <citation type="journal article" date="2017" name="Curr. Biol.">
        <title>Genome architecture and evolution of a unichromosomal asexual nematode.</title>
        <authorList>
            <person name="Fradin H."/>
            <person name="Zegar C."/>
            <person name="Gutwein M."/>
            <person name="Lucas J."/>
            <person name="Kovtun M."/>
            <person name="Corcoran D."/>
            <person name="Baugh L.R."/>
            <person name="Kiontke K."/>
            <person name="Gunsalus K."/>
            <person name="Fitch D.H."/>
            <person name="Piano F."/>
        </authorList>
    </citation>
    <scope>NUCLEOTIDE SEQUENCE [LARGE SCALE GENOMIC DNA]</scope>
    <source>
        <strain evidence="2">PF1309</strain>
    </source>
</reference>
<gene>
    <name evidence="2" type="ORF">WR25_15099</name>
</gene>
<accession>A0A2A2LM45</accession>
<keyword evidence="1" id="KW-0812">Transmembrane</keyword>
<dbReference type="Proteomes" id="UP000218231">
    <property type="component" value="Unassembled WGS sequence"/>
</dbReference>
<keyword evidence="3" id="KW-1185">Reference proteome</keyword>
<organism evidence="2 3">
    <name type="scientific">Diploscapter pachys</name>
    <dbReference type="NCBI Taxonomy" id="2018661"/>
    <lineage>
        <taxon>Eukaryota</taxon>
        <taxon>Metazoa</taxon>
        <taxon>Ecdysozoa</taxon>
        <taxon>Nematoda</taxon>
        <taxon>Chromadorea</taxon>
        <taxon>Rhabditida</taxon>
        <taxon>Rhabditina</taxon>
        <taxon>Rhabditomorpha</taxon>
        <taxon>Rhabditoidea</taxon>
        <taxon>Rhabditidae</taxon>
        <taxon>Diploscapter</taxon>
    </lineage>
</organism>
<name>A0A2A2LM45_9BILA</name>
<keyword evidence="1" id="KW-0472">Membrane</keyword>
<sequence length="171" mass="18997">MLQSWKMDTPSAASPPPTNRLSPIIAVIWYARIVPVSILQIVIVILPSSLATHHIPVPNDLDFLAAGEGQSPVRERLCHLLPRHLPMAFVLNESVEFLDNSFPDGGCEEGPDAEHVAISFVSVPHLQLPMWCQLKSTRKYPESRANSCRFRLVSKPSFVTTTTSDFKHCKG</sequence>
<feature type="transmembrane region" description="Helical" evidence="1">
    <location>
        <begin position="24"/>
        <end position="46"/>
    </location>
</feature>
<proteinExistence type="predicted"/>
<keyword evidence="1" id="KW-1133">Transmembrane helix</keyword>
<evidence type="ECO:0000313" key="2">
    <source>
        <dbReference type="EMBL" id="PAV87230.1"/>
    </source>
</evidence>
<comment type="caution">
    <text evidence="2">The sequence shown here is derived from an EMBL/GenBank/DDBJ whole genome shotgun (WGS) entry which is preliminary data.</text>
</comment>